<evidence type="ECO:0000256" key="2">
    <source>
        <dbReference type="ARBA" id="ARBA00002388"/>
    </source>
</evidence>
<comment type="similarity">
    <text evidence="5">Belongs to the cyclophilin-type PPIase family.</text>
</comment>
<reference evidence="7 8" key="1">
    <citation type="submission" date="2024-09" db="EMBL/GenBank/DDBJ databases">
        <authorList>
            <person name="Sun Q."/>
            <person name="Mori K."/>
        </authorList>
    </citation>
    <scope>NUCLEOTIDE SEQUENCE [LARGE SCALE GENOMIC DNA]</scope>
    <source>
        <strain evidence="7 8">JCM 12520</strain>
    </source>
</reference>
<comment type="caution">
    <text evidence="7">The sequence shown here is derived from an EMBL/GenBank/DDBJ whole genome shotgun (WGS) entry which is preliminary data.</text>
</comment>
<dbReference type="Proteomes" id="UP001589619">
    <property type="component" value="Unassembled WGS sequence"/>
</dbReference>
<accession>A0ABV5W422</accession>
<dbReference type="InterPro" id="IPR002130">
    <property type="entry name" value="Cyclophilin-type_PPIase_dom"/>
</dbReference>
<dbReference type="PANTHER" id="PTHR45625:SF4">
    <property type="entry name" value="PEPTIDYLPROLYL ISOMERASE DOMAIN AND WD REPEAT-CONTAINING PROTEIN 1"/>
    <property type="match status" value="1"/>
</dbReference>
<evidence type="ECO:0000313" key="8">
    <source>
        <dbReference type="Proteomes" id="UP001589619"/>
    </source>
</evidence>
<dbReference type="GO" id="GO:0003755">
    <property type="term" value="F:peptidyl-prolyl cis-trans isomerase activity"/>
    <property type="evidence" value="ECO:0007669"/>
    <property type="project" value="UniProtKB-EC"/>
</dbReference>
<feature type="chain" id="PRO_5044954793" description="Peptidyl-prolyl cis-trans isomerase" evidence="5">
    <location>
        <begin position="26"/>
        <end position="216"/>
    </location>
</feature>
<keyword evidence="5" id="KW-0732">Signal</keyword>
<dbReference type="EC" id="5.2.1.8" evidence="5"/>
<dbReference type="EMBL" id="JBHMAG010000018">
    <property type="protein sequence ID" value="MFB9755307.1"/>
    <property type="molecule type" value="Genomic_DNA"/>
</dbReference>
<keyword evidence="8" id="KW-1185">Reference proteome</keyword>
<dbReference type="InterPro" id="IPR029000">
    <property type="entry name" value="Cyclophilin-like_dom_sf"/>
</dbReference>
<dbReference type="PROSITE" id="PS00170">
    <property type="entry name" value="CSA_PPIASE_1"/>
    <property type="match status" value="1"/>
</dbReference>
<proteinExistence type="inferred from homology"/>
<comment type="function">
    <text evidence="2 5">PPIases accelerate the folding of proteins. It catalyzes the cis-trans isomerization of proline imidic peptide bonds in oligopeptides.</text>
</comment>
<keyword evidence="3 5" id="KW-0697">Rotamase</keyword>
<protein>
    <recommendedName>
        <fullName evidence="5">Peptidyl-prolyl cis-trans isomerase</fullName>
        <shortName evidence="5">PPIase</shortName>
        <ecNumber evidence="5">5.2.1.8</ecNumber>
    </recommendedName>
</protein>
<dbReference type="SUPFAM" id="SSF50891">
    <property type="entry name" value="Cyclophilin-like"/>
    <property type="match status" value="1"/>
</dbReference>
<dbReference type="PROSITE" id="PS50072">
    <property type="entry name" value="CSA_PPIASE_2"/>
    <property type="match status" value="1"/>
</dbReference>
<feature type="domain" description="PPIase cyclophilin-type" evidence="6">
    <location>
        <begin position="65"/>
        <end position="213"/>
    </location>
</feature>
<keyword evidence="4 5" id="KW-0413">Isomerase</keyword>
<dbReference type="CDD" id="cd00317">
    <property type="entry name" value="cyclophilin"/>
    <property type="match status" value="1"/>
</dbReference>
<dbReference type="InterPro" id="IPR044666">
    <property type="entry name" value="Cyclophilin_A-like"/>
</dbReference>
<dbReference type="Pfam" id="PF00160">
    <property type="entry name" value="Pro_isomerase"/>
    <property type="match status" value="1"/>
</dbReference>
<dbReference type="Gene3D" id="2.40.100.10">
    <property type="entry name" value="Cyclophilin-like"/>
    <property type="match status" value="1"/>
</dbReference>
<evidence type="ECO:0000259" key="6">
    <source>
        <dbReference type="PROSITE" id="PS50072"/>
    </source>
</evidence>
<evidence type="ECO:0000256" key="5">
    <source>
        <dbReference type="RuleBase" id="RU363019"/>
    </source>
</evidence>
<evidence type="ECO:0000256" key="3">
    <source>
        <dbReference type="ARBA" id="ARBA00023110"/>
    </source>
</evidence>
<dbReference type="RefSeq" id="WP_344908073.1">
    <property type="nucleotide sequence ID" value="NZ_BAAAYO010000006.1"/>
</dbReference>
<feature type="signal peptide" evidence="5">
    <location>
        <begin position="1"/>
        <end position="25"/>
    </location>
</feature>
<gene>
    <name evidence="7" type="ORF">ACFFNY_27345</name>
</gene>
<evidence type="ECO:0000256" key="4">
    <source>
        <dbReference type="ARBA" id="ARBA00023235"/>
    </source>
</evidence>
<dbReference type="PANTHER" id="PTHR45625">
    <property type="entry name" value="PEPTIDYL-PROLYL CIS-TRANS ISOMERASE-RELATED"/>
    <property type="match status" value="1"/>
</dbReference>
<comment type="catalytic activity">
    <reaction evidence="1 5">
        <text>[protein]-peptidylproline (omega=180) = [protein]-peptidylproline (omega=0)</text>
        <dbReference type="Rhea" id="RHEA:16237"/>
        <dbReference type="Rhea" id="RHEA-COMP:10747"/>
        <dbReference type="Rhea" id="RHEA-COMP:10748"/>
        <dbReference type="ChEBI" id="CHEBI:83833"/>
        <dbReference type="ChEBI" id="CHEBI:83834"/>
        <dbReference type="EC" id="5.2.1.8"/>
    </reaction>
</comment>
<name>A0ABV5W422_9BACL</name>
<sequence length="216" mass="22751">MFHTYRTWKAAALAGALALTLVGCGGGSGSGAPKGKIGEKSWSAPPAMALKADKKYEAVFDTTEGKFTVSLFNDTAPKTVNNFVFLSKQGFYDNVVFHRIVKSFMIQTGDPTGTGMGGPGYTIEDELKTTRKYDPGIVAMANTGKPNSGGSQFFICTGATCANLNQKPGYAIFGQVTSGMDIVQKIAATPVKVGASGEESAPTKEVKINKIDISEK</sequence>
<dbReference type="PROSITE" id="PS51257">
    <property type="entry name" value="PROKAR_LIPOPROTEIN"/>
    <property type="match status" value="1"/>
</dbReference>
<dbReference type="PRINTS" id="PR00153">
    <property type="entry name" value="CSAPPISMRASE"/>
</dbReference>
<evidence type="ECO:0000256" key="1">
    <source>
        <dbReference type="ARBA" id="ARBA00000971"/>
    </source>
</evidence>
<dbReference type="InterPro" id="IPR020892">
    <property type="entry name" value="Cyclophilin-type_PPIase_CS"/>
</dbReference>
<evidence type="ECO:0000313" key="7">
    <source>
        <dbReference type="EMBL" id="MFB9755307.1"/>
    </source>
</evidence>
<organism evidence="7 8">
    <name type="scientific">Paenibacillus hodogayensis</name>
    <dbReference type="NCBI Taxonomy" id="279208"/>
    <lineage>
        <taxon>Bacteria</taxon>
        <taxon>Bacillati</taxon>
        <taxon>Bacillota</taxon>
        <taxon>Bacilli</taxon>
        <taxon>Bacillales</taxon>
        <taxon>Paenibacillaceae</taxon>
        <taxon>Paenibacillus</taxon>
    </lineage>
</organism>